<dbReference type="InterPro" id="IPR012337">
    <property type="entry name" value="RNaseH-like_sf"/>
</dbReference>
<reference evidence="3" key="3">
    <citation type="submission" date="2006-01" db="EMBL/GenBank/DDBJ databases">
        <authorList>
            <person name="Buell R."/>
        </authorList>
    </citation>
    <scope>NUCLEOTIDE SEQUENCE</scope>
</reference>
<dbReference type="InterPro" id="IPR036397">
    <property type="entry name" value="RNaseH_sf"/>
</dbReference>
<feature type="compositionally biased region" description="Basic and acidic residues" evidence="1">
    <location>
        <begin position="596"/>
        <end position="609"/>
    </location>
</feature>
<dbReference type="Pfam" id="PF17921">
    <property type="entry name" value="Integrase_H2C2"/>
    <property type="match status" value="1"/>
</dbReference>
<feature type="domain" description="Integrase catalytic" evidence="2">
    <location>
        <begin position="1199"/>
        <end position="1364"/>
    </location>
</feature>
<feature type="region of interest" description="Disordered" evidence="1">
    <location>
        <begin position="258"/>
        <end position="350"/>
    </location>
</feature>
<sequence>MGFVSGIDDFAFPPGQAFRFSNLDFITNDFGKISLLDSDSNQSGRDQVSAPFGIPNSAKIYPKLISIESAPNHSDEIPSTLTPPDQDDGAYPPILIKLPGDLAAVLTTRTSSPRRLRRDSTSAPIRPSSREVGVILQPLGTVSMDQLEGYISSPGVDSRPTEIIEYDEFGYRYGNRDLDDFDESFEDNYTPLYFGVFMADNETEEQRQAREIEARRNAVAAITLLDTLLKEDALNQADHVVNILNQTKTMIAASVPVNSGSVRTPTGSQVPHLRSQDYHQPSLSIAGAGSNRRSRGHDERSIHSPPERHRERRVERSRSPPRRRPVDHRDTINQRRAARGYARHHSPDRYDDNVDGVAAFTNDLRRVDWPAGFKPFGIEKYDGTTNPESWLTVYGLAIRAAGGDNKAMANYLPVALADSARSWLHGLPRGTIGSWAELRDHFIANFQGTFECPGTQFDLYIVIQKSRESLRDYIRRFSEQRNKISDITDDMFEKANEYAKAEDAIIASKQSGPTWKRKKDAPTTGGGGNTNRQDRKRKPKELVATTTHSSRQRSRVNTFDKIMNSQCPHHPNSNHAAKDCFVYKQFAEQYAKNTRKASDGDQSTSKKKDDDDDAPTGFQDHRKELNRIFGGPLAYESKRKQKLTEREINAVQPDTPQYLRWSETTIKFDRLDHPDRVVHPGRYPLVLDQVVRNVKLRRSLIDGGSALNILFVKTLDDMQIARTELKPKNICFEVTDFETAYHAILGRPVLAKFMAVPHYTYMMMKMPGPRGVISLRSDIKQAVTCDKESYEMAQNCEIVIAREDIRLAATTASEGEVPTTKISKSGESEAKTKKIPLDPSDPTKTAVIGAELDYIFAWKPSDMPGIPREVIEHSLHVKEDAKPIKQRLHRFAQDRKDAIKEELTKLLAAGFIKEVLHPDWLANPVLVRKMTGQWRMCVDYTDLNKSCPKDPFGLPRIDQIGHNVEAYVDDVVVKTKQKDDLITDLEETFASIRVFRMKLNPEKCIFGVLGIQANLEKINAILNMKPPSSQKDVQKLTGCMAALSRRLIVRGDSQLVVNQVMKEWSCLDDNMTAYRQEREPLIRFLTKQELPQDKDEAERISRFSRLYIIHEAELYKKSPSGILQRCVSLEEGRQLLKDIHSGICGNHAAARTIVGKAYRQGFFWPTVVSDADKIVRTCEGCQFFARQTHLPAQELQTILLSWPFAVWGLDRLDMVRPFKKAVSSYTHLFVAVDKFSKWIEAKPVITITADKARDFFINIVHRFGVPNRSITDNGTQFTSGVFKDFCEDFGIKICYAFVAHPMRNGQVERANGMVLQGIKARVFDRLNPYASKWVEQLPSILWSLCTTPSRATGQSPFFLVYGAETMLPSEVEFESLRFRNFREERYGEDQVDDLHRLEEAHEAALIQSARYLQGLRRYHNRNIRSRAFLVGDLVLRKIQTTRDRHKLSPLWEGPFIISEVTRPGSYRLKWEGGTPIDNSWNIEHLRRFYA</sequence>
<dbReference type="PROSITE" id="PS50994">
    <property type="entry name" value="INTEGRASE"/>
    <property type="match status" value="1"/>
</dbReference>
<dbReference type="Pfam" id="PF03732">
    <property type="entry name" value="Retrotrans_gag"/>
    <property type="match status" value="1"/>
</dbReference>
<dbReference type="InterPro" id="IPR043128">
    <property type="entry name" value="Rev_trsase/Diguanyl_cyclase"/>
</dbReference>
<feature type="region of interest" description="Disordered" evidence="1">
    <location>
        <begin position="593"/>
        <end position="623"/>
    </location>
</feature>
<reference evidence="3" key="2">
    <citation type="submission" date="2005-04" db="EMBL/GenBank/DDBJ databases">
        <authorList>
            <person name="Buell C.R."/>
            <person name="Wing R.A."/>
            <person name="McCombie W.A."/>
            <person name="Ouyang S."/>
        </authorList>
    </citation>
    <scope>NUCLEOTIDE SEQUENCE</scope>
</reference>
<name>Q2R647_ORYSJ</name>
<dbReference type="GO" id="GO:0003676">
    <property type="term" value="F:nucleic acid binding"/>
    <property type="evidence" value="ECO:0007669"/>
    <property type="project" value="InterPro"/>
</dbReference>
<reference evidence="3" key="1">
    <citation type="journal article" date="2005" name="BMC Biol.">
        <title>The sequence of rice chromosomes 11 and 12, rich in disease resistance genes and recent gene duplications.</title>
        <authorList>
            <consortium name="The rice chromosomes 11 and 12 sequencing consortia"/>
        </authorList>
    </citation>
    <scope>NUCLEOTIDE SEQUENCE [LARGE SCALE GENOMIC DNA]</scope>
</reference>
<feature type="region of interest" description="Disordered" evidence="1">
    <location>
        <begin position="817"/>
        <end position="838"/>
    </location>
</feature>
<dbReference type="InterPro" id="IPR050951">
    <property type="entry name" value="Retrovirus_Pol_polyprotein"/>
</dbReference>
<gene>
    <name evidence="3" type="ordered locus">LOC_Os11g22300</name>
</gene>
<dbReference type="CDD" id="cd01647">
    <property type="entry name" value="RT_LTR"/>
    <property type="match status" value="1"/>
</dbReference>
<dbReference type="SUPFAM" id="SSF53098">
    <property type="entry name" value="Ribonuclease H-like"/>
    <property type="match status" value="1"/>
</dbReference>
<accession>Q2R647</accession>
<dbReference type="PANTHER" id="PTHR37984:SF5">
    <property type="entry name" value="PROTEIN NYNRIN-LIKE"/>
    <property type="match status" value="1"/>
</dbReference>
<dbReference type="InterPro" id="IPR041588">
    <property type="entry name" value="Integrase_H2C2"/>
</dbReference>
<protein>
    <submittedName>
        <fullName evidence="3">Retrotransposon protein, putative, Ty3-gypsy subclass</fullName>
    </submittedName>
</protein>
<dbReference type="Pfam" id="PF00665">
    <property type="entry name" value="rve"/>
    <property type="match status" value="1"/>
</dbReference>
<dbReference type="GO" id="GO:0015074">
    <property type="term" value="P:DNA integration"/>
    <property type="evidence" value="ECO:0007669"/>
    <property type="project" value="InterPro"/>
</dbReference>
<dbReference type="Gene3D" id="3.30.420.10">
    <property type="entry name" value="Ribonuclease H-like superfamily/Ribonuclease H"/>
    <property type="match status" value="1"/>
</dbReference>
<feature type="compositionally biased region" description="Basic and acidic residues" evidence="1">
    <location>
        <begin position="824"/>
        <end position="836"/>
    </location>
</feature>
<dbReference type="InterPro" id="IPR005162">
    <property type="entry name" value="Retrotrans_gag_dom"/>
</dbReference>
<dbReference type="PANTHER" id="PTHR37984">
    <property type="entry name" value="PROTEIN CBG26694"/>
    <property type="match status" value="1"/>
</dbReference>
<feature type="compositionally biased region" description="Basic and acidic residues" evidence="1">
    <location>
        <begin position="296"/>
        <end position="318"/>
    </location>
</feature>
<proteinExistence type="predicted"/>
<dbReference type="SUPFAM" id="SSF56672">
    <property type="entry name" value="DNA/RNA polymerases"/>
    <property type="match status" value="1"/>
</dbReference>
<feature type="compositionally biased region" description="Polar residues" evidence="1">
    <location>
        <begin position="258"/>
        <end position="269"/>
    </location>
</feature>
<dbReference type="EMBL" id="DP000010">
    <property type="protein sequence ID" value="ABA93149.2"/>
    <property type="molecule type" value="Genomic_DNA"/>
</dbReference>
<evidence type="ECO:0000313" key="3">
    <source>
        <dbReference type="EMBL" id="ABA93149.2"/>
    </source>
</evidence>
<dbReference type="Gene3D" id="3.10.10.10">
    <property type="entry name" value="HIV Type 1 Reverse Transcriptase, subunit A, domain 1"/>
    <property type="match status" value="1"/>
</dbReference>
<dbReference type="InterPro" id="IPR001584">
    <property type="entry name" value="Integrase_cat-core"/>
</dbReference>
<organism evidence="3">
    <name type="scientific">Oryza sativa subsp. japonica</name>
    <name type="common">Rice</name>
    <dbReference type="NCBI Taxonomy" id="39947"/>
    <lineage>
        <taxon>Eukaryota</taxon>
        <taxon>Viridiplantae</taxon>
        <taxon>Streptophyta</taxon>
        <taxon>Embryophyta</taxon>
        <taxon>Tracheophyta</taxon>
        <taxon>Spermatophyta</taxon>
        <taxon>Magnoliopsida</taxon>
        <taxon>Liliopsida</taxon>
        <taxon>Poales</taxon>
        <taxon>Poaceae</taxon>
        <taxon>BOP clade</taxon>
        <taxon>Oryzoideae</taxon>
        <taxon>Oryzeae</taxon>
        <taxon>Oryzinae</taxon>
        <taxon>Oryza</taxon>
        <taxon>Oryza sativa</taxon>
    </lineage>
</organism>
<evidence type="ECO:0000259" key="2">
    <source>
        <dbReference type="PROSITE" id="PS50994"/>
    </source>
</evidence>
<dbReference type="Gene3D" id="3.30.70.270">
    <property type="match status" value="2"/>
</dbReference>
<dbReference type="Gene3D" id="1.10.340.70">
    <property type="match status" value="1"/>
</dbReference>
<dbReference type="InterPro" id="IPR043502">
    <property type="entry name" value="DNA/RNA_pol_sf"/>
</dbReference>
<evidence type="ECO:0000256" key="1">
    <source>
        <dbReference type="SAM" id="MobiDB-lite"/>
    </source>
</evidence>
<feature type="region of interest" description="Disordered" evidence="1">
    <location>
        <begin position="509"/>
        <end position="557"/>
    </location>
</feature>